<dbReference type="AlphaFoldDB" id="A0A2V4NVB2"/>
<dbReference type="RefSeq" id="WP_110668753.1">
    <property type="nucleotide sequence ID" value="NZ_PYBW01000039.1"/>
</dbReference>
<accession>A0A2V4NVB2</accession>
<proteinExistence type="predicted"/>
<evidence type="ECO:0000313" key="2">
    <source>
        <dbReference type="Proteomes" id="UP000248039"/>
    </source>
</evidence>
<dbReference type="EMBL" id="PYBW01000039">
    <property type="protein sequence ID" value="PYC80481.1"/>
    <property type="molecule type" value="Genomic_DNA"/>
</dbReference>
<dbReference type="OrthoDB" id="194758at2"/>
<organism evidence="1 2">
    <name type="scientific">Streptomyces tateyamensis</name>
    <dbReference type="NCBI Taxonomy" id="565073"/>
    <lineage>
        <taxon>Bacteria</taxon>
        <taxon>Bacillati</taxon>
        <taxon>Actinomycetota</taxon>
        <taxon>Actinomycetes</taxon>
        <taxon>Kitasatosporales</taxon>
        <taxon>Streptomycetaceae</taxon>
        <taxon>Streptomyces</taxon>
    </lineage>
</organism>
<sequence length="66" mass="7379">MPKKPTQHEYLTLNEVLAETRISRSAFYRMRAKGLAPELVPLPSGHLRCTRAALDAWWAARGTTAA</sequence>
<dbReference type="Proteomes" id="UP000248039">
    <property type="component" value="Unassembled WGS sequence"/>
</dbReference>
<evidence type="ECO:0000313" key="1">
    <source>
        <dbReference type="EMBL" id="PYC80481.1"/>
    </source>
</evidence>
<reference evidence="1 2" key="1">
    <citation type="submission" date="2018-03" db="EMBL/GenBank/DDBJ databases">
        <title>Bioinformatic expansion and discovery of thiopeptide antibiotics.</title>
        <authorList>
            <person name="Schwalen C.J."/>
            <person name="Hudson G.A."/>
            <person name="Mitchell D.A."/>
        </authorList>
    </citation>
    <scope>NUCLEOTIDE SEQUENCE [LARGE SCALE GENOMIC DNA]</scope>
    <source>
        <strain evidence="1 2">ATCC 21389</strain>
    </source>
</reference>
<gene>
    <name evidence="1" type="ORF">C7C46_12295</name>
</gene>
<protein>
    <submittedName>
        <fullName evidence="1">Excisionase</fullName>
    </submittedName>
</protein>
<keyword evidence="2" id="KW-1185">Reference proteome</keyword>
<name>A0A2V4NVB2_9ACTN</name>
<comment type="caution">
    <text evidence="1">The sequence shown here is derived from an EMBL/GenBank/DDBJ whole genome shotgun (WGS) entry which is preliminary data.</text>
</comment>